<evidence type="ECO:0000313" key="1">
    <source>
        <dbReference type="EMBL" id="CAG8982770.1"/>
    </source>
</evidence>
<dbReference type="AlphaFoldDB" id="A0A9N9Q7H2"/>
<gene>
    <name evidence="1" type="ORF">HYALB_00001051</name>
</gene>
<dbReference type="OrthoDB" id="62952at2759"/>
<evidence type="ECO:0000313" key="2">
    <source>
        <dbReference type="Proteomes" id="UP000701801"/>
    </source>
</evidence>
<proteinExistence type="predicted"/>
<protein>
    <recommendedName>
        <fullName evidence="3">F-box domain-containing protein</fullName>
    </recommendedName>
</protein>
<dbReference type="Proteomes" id="UP000701801">
    <property type="component" value="Unassembled WGS sequence"/>
</dbReference>
<name>A0A9N9Q7H2_9HELO</name>
<evidence type="ECO:0008006" key="3">
    <source>
        <dbReference type="Google" id="ProtNLM"/>
    </source>
</evidence>
<organism evidence="1 2">
    <name type="scientific">Hymenoscyphus albidus</name>
    <dbReference type="NCBI Taxonomy" id="595503"/>
    <lineage>
        <taxon>Eukaryota</taxon>
        <taxon>Fungi</taxon>
        <taxon>Dikarya</taxon>
        <taxon>Ascomycota</taxon>
        <taxon>Pezizomycotina</taxon>
        <taxon>Leotiomycetes</taxon>
        <taxon>Helotiales</taxon>
        <taxon>Helotiaceae</taxon>
        <taxon>Hymenoscyphus</taxon>
    </lineage>
</organism>
<reference evidence="1" key="1">
    <citation type="submission" date="2021-07" db="EMBL/GenBank/DDBJ databases">
        <authorList>
            <person name="Durling M."/>
        </authorList>
    </citation>
    <scope>NUCLEOTIDE SEQUENCE</scope>
</reference>
<sequence length="514" mass="59581">MALTIRTVDDILSDLAKITLSDEDRMRIIEHVTTPKPKCRFLEELPLETRELIYGYLLLNPEFGDPDFCEDFSPLSTSILGTCKQIRAEADKVLSQKNTFVINFGIYRKSTLREERIWSRGYVVSLSQEESASTMSFCGKIKRWRVVLDFMRREGCEDQRAIRLFCHRIFNCKLYSLEVLVNLPRKKTGPGLHQTTLKELLEPLQSLRNVRNFSIKARTDKGQIDNTTEFQGDIEALETEMRKIATGNTPRDDTLAIHNALVRYIAAFETHGTVQTKMEELYYGYAIWPRFFEIESSIFEERRGYSNLLDTYDPQTQAIHASKRALLQEGQFDFGGARREILQLLEPRYQGIVEASVAMAEHIKFMKRERHHLLQHPDPTQQKMVFAEALLYLERFAHALGVGNMPRQIQIRCKMDKRVAYHSGYGSHLVECLVKDFENGDFYEFPMRFRNVVDYLNVRYLGIREARKKLYEGDALAPVSGIGVGEVPQLCDEMVAWDAGEPLHEPWYDDEDLF</sequence>
<comment type="caution">
    <text evidence="1">The sequence shown here is derived from an EMBL/GenBank/DDBJ whole genome shotgun (WGS) entry which is preliminary data.</text>
</comment>
<accession>A0A9N9Q7H2</accession>
<keyword evidence="2" id="KW-1185">Reference proteome</keyword>
<dbReference type="EMBL" id="CAJVRM010000684">
    <property type="protein sequence ID" value="CAG8982770.1"/>
    <property type="molecule type" value="Genomic_DNA"/>
</dbReference>